<organism evidence="1 2">
    <name type="scientific">Pseudomonas fluorescens</name>
    <dbReference type="NCBI Taxonomy" id="294"/>
    <lineage>
        <taxon>Bacteria</taxon>
        <taxon>Pseudomonadati</taxon>
        <taxon>Pseudomonadota</taxon>
        <taxon>Gammaproteobacteria</taxon>
        <taxon>Pseudomonadales</taxon>
        <taxon>Pseudomonadaceae</taxon>
        <taxon>Pseudomonas</taxon>
    </lineage>
</organism>
<accession>A0A0N9W9I0</accession>
<name>A0A0N9W9I0_PSEFL</name>
<dbReference type="Proteomes" id="UP000059425">
    <property type="component" value="Chromosome"/>
</dbReference>
<protein>
    <submittedName>
        <fullName evidence="1">Uncharacterized protein</fullName>
    </submittedName>
</protein>
<dbReference type="EMBL" id="CP012831">
    <property type="protein sequence ID" value="ALI10555.1"/>
    <property type="molecule type" value="Genomic_DNA"/>
</dbReference>
<proteinExistence type="predicted"/>
<evidence type="ECO:0000313" key="1">
    <source>
        <dbReference type="EMBL" id="ALI10555.1"/>
    </source>
</evidence>
<reference evidence="2" key="1">
    <citation type="submission" date="2015-09" db="EMBL/GenBank/DDBJ databases">
        <title>Whole genome sequence of Pseudomonas fluorescens FW300-N2C3.</title>
        <authorList>
            <person name="Ray J."/>
            <person name="Melnyk R."/>
            <person name="Deutschbauer A."/>
        </authorList>
    </citation>
    <scope>NUCLEOTIDE SEQUENCE [LARGE SCALE GENOMIC DNA]</scope>
    <source>
        <strain evidence="2">FW300-N2C3</strain>
    </source>
</reference>
<sequence>MGTFEPGTLVRLRSGGKTMVVKQASSISQMPDTLLLLCEYRAKNRLVQGFYAIRDLIPASGNPGTESS</sequence>
<evidence type="ECO:0000313" key="2">
    <source>
        <dbReference type="Proteomes" id="UP000059425"/>
    </source>
</evidence>
<dbReference type="AlphaFoldDB" id="A0A0N9W9I0"/>
<gene>
    <name evidence="1" type="ORF">AO356_28300</name>
</gene>
<reference evidence="1 2" key="2">
    <citation type="journal article" date="2018" name="Nature">
        <title>Mutant phenotypes for thousands of bacterial genes of unknown function.</title>
        <authorList>
            <person name="Price M.N."/>
            <person name="Wetmore K.M."/>
            <person name="Waters R.J."/>
            <person name="Callaghan M."/>
            <person name="Ray J."/>
            <person name="Liu H."/>
            <person name="Kuehl J.V."/>
            <person name="Melnyk R.A."/>
            <person name="Lamson J.S."/>
            <person name="Suh Y."/>
            <person name="Carlson H.K."/>
            <person name="Esquivel Z."/>
            <person name="Sadeeshkumar H."/>
            <person name="Chakraborty R."/>
            <person name="Zane G.M."/>
            <person name="Rubin B.E."/>
            <person name="Wall J.D."/>
            <person name="Visel A."/>
            <person name="Bristow J."/>
            <person name="Blow M.J."/>
            <person name="Arkin A.P."/>
            <person name="Deutschbauer A.M."/>
        </authorList>
    </citation>
    <scope>NUCLEOTIDE SEQUENCE [LARGE SCALE GENOMIC DNA]</scope>
    <source>
        <strain evidence="1 2">FW300-N2C3</strain>
    </source>
</reference>